<dbReference type="EMBL" id="QYUL01000004">
    <property type="protein sequence ID" value="RJF78475.1"/>
    <property type="molecule type" value="Genomic_DNA"/>
</dbReference>
<sequence>MARRCGTRRAACWGGGPQHHPRRRLRRSRLPPASRSDRRHQSGRRCPRRQARGRHGRRATGFAGSWRRNRPARSGRRQRRRRSSGLRRAPKPAATACR</sequence>
<comment type="caution">
    <text evidence="2">The sequence shown here is derived from an EMBL/GenBank/DDBJ whole genome shotgun (WGS) entry which is preliminary data.</text>
</comment>
<feature type="compositionally biased region" description="Basic residues" evidence="1">
    <location>
        <begin position="67"/>
        <end position="90"/>
    </location>
</feature>
<accession>A0A418VQD9</accession>
<proteinExistence type="predicted"/>
<feature type="compositionally biased region" description="Basic residues" evidence="1">
    <location>
        <begin position="41"/>
        <end position="58"/>
    </location>
</feature>
<protein>
    <submittedName>
        <fullName evidence="2">Uncharacterized protein</fullName>
    </submittedName>
</protein>
<reference evidence="2 3" key="1">
    <citation type="submission" date="2018-09" db="EMBL/GenBank/DDBJ databases">
        <authorList>
            <person name="Zhu H."/>
        </authorList>
    </citation>
    <scope>NUCLEOTIDE SEQUENCE [LARGE SCALE GENOMIC DNA]</scope>
    <source>
        <strain evidence="2 3">K2W22B-5</strain>
    </source>
</reference>
<evidence type="ECO:0000313" key="3">
    <source>
        <dbReference type="Proteomes" id="UP000283458"/>
    </source>
</evidence>
<evidence type="ECO:0000313" key="2">
    <source>
        <dbReference type="EMBL" id="RJF78475.1"/>
    </source>
</evidence>
<feature type="region of interest" description="Disordered" evidence="1">
    <location>
        <begin position="1"/>
        <end position="98"/>
    </location>
</feature>
<feature type="compositionally biased region" description="Basic residues" evidence="1">
    <location>
        <begin position="19"/>
        <end position="29"/>
    </location>
</feature>
<organism evidence="2 3">
    <name type="scientific">Azospirillum cavernae</name>
    <dbReference type="NCBI Taxonomy" id="2320860"/>
    <lineage>
        <taxon>Bacteria</taxon>
        <taxon>Pseudomonadati</taxon>
        <taxon>Pseudomonadota</taxon>
        <taxon>Alphaproteobacteria</taxon>
        <taxon>Rhodospirillales</taxon>
        <taxon>Azospirillaceae</taxon>
        <taxon>Azospirillum</taxon>
    </lineage>
</organism>
<dbReference type="AlphaFoldDB" id="A0A418VQD9"/>
<keyword evidence="3" id="KW-1185">Reference proteome</keyword>
<gene>
    <name evidence="2" type="ORF">D3877_23975</name>
</gene>
<name>A0A418VQD9_9PROT</name>
<dbReference type="Proteomes" id="UP000283458">
    <property type="component" value="Unassembled WGS sequence"/>
</dbReference>
<evidence type="ECO:0000256" key="1">
    <source>
        <dbReference type="SAM" id="MobiDB-lite"/>
    </source>
</evidence>